<dbReference type="EMBL" id="CAXAMM010020002">
    <property type="protein sequence ID" value="CAK9047035.1"/>
    <property type="molecule type" value="Genomic_DNA"/>
</dbReference>
<comment type="caution">
    <text evidence="1">The sequence shown here is derived from an EMBL/GenBank/DDBJ whole genome shotgun (WGS) entry which is preliminary data.</text>
</comment>
<evidence type="ECO:0008006" key="3">
    <source>
        <dbReference type="Google" id="ProtNLM"/>
    </source>
</evidence>
<name>A0ABP0M6D2_9DINO</name>
<gene>
    <name evidence="1" type="ORF">SCF082_LOCUS26407</name>
</gene>
<evidence type="ECO:0000313" key="1">
    <source>
        <dbReference type="EMBL" id="CAK9047035.1"/>
    </source>
</evidence>
<dbReference type="Proteomes" id="UP001642464">
    <property type="component" value="Unassembled WGS sequence"/>
</dbReference>
<organism evidence="1 2">
    <name type="scientific">Durusdinium trenchii</name>
    <dbReference type="NCBI Taxonomy" id="1381693"/>
    <lineage>
        <taxon>Eukaryota</taxon>
        <taxon>Sar</taxon>
        <taxon>Alveolata</taxon>
        <taxon>Dinophyceae</taxon>
        <taxon>Suessiales</taxon>
        <taxon>Symbiodiniaceae</taxon>
        <taxon>Durusdinium</taxon>
    </lineage>
</organism>
<protein>
    <recommendedName>
        <fullName evidence="3">HEAT repeat-containing protein 1</fullName>
    </recommendedName>
</protein>
<proteinExistence type="predicted"/>
<reference evidence="1 2" key="1">
    <citation type="submission" date="2024-02" db="EMBL/GenBank/DDBJ databases">
        <authorList>
            <person name="Chen Y."/>
            <person name="Shah S."/>
            <person name="Dougan E. K."/>
            <person name="Thang M."/>
            <person name="Chan C."/>
        </authorList>
    </citation>
    <scope>NUCLEOTIDE SEQUENCE [LARGE SCALE GENOMIC DNA]</scope>
</reference>
<accession>A0ABP0M6D2</accession>
<sequence>MAPTSSTFAGTRAQVLGIGFHSLDERTRSALEAFERAVRPSGVAAGGSDGEKVRSRSSRLLEEECRSLVSAGEHLVASVGKLVECPLMVMLLQKLPKLLVRQAMMIALADVMPQLVESEALRHQAASEHSELRPQ</sequence>
<keyword evidence="2" id="KW-1185">Reference proteome</keyword>
<evidence type="ECO:0000313" key="2">
    <source>
        <dbReference type="Proteomes" id="UP001642464"/>
    </source>
</evidence>